<dbReference type="PIRSF" id="PIRSF000868">
    <property type="entry name" value="14-3-3"/>
    <property type="match status" value="1"/>
</dbReference>
<accession>A0ABY7DC51</accession>
<reference evidence="3" key="1">
    <citation type="submission" date="2022-11" db="EMBL/GenBank/DDBJ databases">
        <title>Centuries of genome instability and evolution in soft-shell clam transmissible cancer (bioRxiv).</title>
        <authorList>
            <person name="Hart S.F.M."/>
            <person name="Yonemitsu M.A."/>
            <person name="Giersch R.M."/>
            <person name="Beal B.F."/>
            <person name="Arriagada G."/>
            <person name="Davis B.W."/>
            <person name="Ostrander E.A."/>
            <person name="Goff S.P."/>
            <person name="Metzger M.J."/>
        </authorList>
    </citation>
    <scope>NUCLEOTIDE SEQUENCE</scope>
    <source>
        <strain evidence="3">MELC-2E11</strain>
        <tissue evidence="3">Siphon/mantle</tissue>
    </source>
</reference>
<dbReference type="SUPFAM" id="SSF48445">
    <property type="entry name" value="14-3-3 protein"/>
    <property type="match status" value="1"/>
</dbReference>
<dbReference type="Gene3D" id="1.20.190.20">
    <property type="entry name" value="14-3-3 domain"/>
    <property type="match status" value="2"/>
</dbReference>
<dbReference type="CDD" id="cd08774">
    <property type="entry name" value="14-3-3"/>
    <property type="match status" value="1"/>
</dbReference>
<evidence type="ECO:0000256" key="1">
    <source>
        <dbReference type="ARBA" id="ARBA00006141"/>
    </source>
</evidence>
<dbReference type="InterPro" id="IPR023410">
    <property type="entry name" value="14-3-3_domain"/>
</dbReference>
<dbReference type="InterPro" id="IPR000308">
    <property type="entry name" value="14-3-3"/>
</dbReference>
<name>A0ABY7DC51_MYAAR</name>
<evidence type="ECO:0000313" key="4">
    <source>
        <dbReference type="Proteomes" id="UP001164746"/>
    </source>
</evidence>
<proteinExistence type="inferred from homology"/>
<evidence type="ECO:0000259" key="2">
    <source>
        <dbReference type="SMART" id="SM00101"/>
    </source>
</evidence>
<comment type="similarity">
    <text evidence="1">Belongs to the 14-3-3 family.</text>
</comment>
<protein>
    <submittedName>
        <fullName evidence="3">1433Z-like protein</fullName>
    </submittedName>
</protein>
<dbReference type="Proteomes" id="UP001164746">
    <property type="component" value="Chromosome 1"/>
</dbReference>
<keyword evidence="4" id="KW-1185">Reference proteome</keyword>
<sequence>MMMSEREERMQVAQLCEAASRYGEMVEVMSELVTALPRTQKLNAEERKLLSIAFKNEVAFRRKSLKSLRHISVLRDLSIETKQIVAEYKRRIEQEMRELCVELIQMLDTKLLPGVNEPESDIFYHKMKGDYCRYLCEVEDDQVKVTDYLAEIKEHYQVFLHEMVDDVTLARDHAKRFYDEALDEMENVREVDTDRYNECAFLLKLMHENIKAWTLESDMDAVFPSTDGSQKPPQTMSKDF</sequence>
<gene>
    <name evidence="3" type="ORF">MAR_006964</name>
</gene>
<feature type="domain" description="14-3-3" evidence="2">
    <location>
        <begin position="6"/>
        <end position="229"/>
    </location>
</feature>
<dbReference type="Pfam" id="PF00244">
    <property type="entry name" value="14-3-3"/>
    <property type="match status" value="1"/>
</dbReference>
<dbReference type="PRINTS" id="PR00305">
    <property type="entry name" value="1433ZETA"/>
</dbReference>
<dbReference type="SMART" id="SM00101">
    <property type="entry name" value="14_3_3"/>
    <property type="match status" value="1"/>
</dbReference>
<evidence type="ECO:0000313" key="3">
    <source>
        <dbReference type="EMBL" id="WAQ94493.1"/>
    </source>
</evidence>
<dbReference type="InterPro" id="IPR036815">
    <property type="entry name" value="14-3-3_dom_sf"/>
</dbReference>
<dbReference type="EMBL" id="CP111012">
    <property type="protein sequence ID" value="WAQ94493.1"/>
    <property type="molecule type" value="Genomic_DNA"/>
</dbReference>
<dbReference type="PANTHER" id="PTHR18860">
    <property type="entry name" value="14-3-3 PROTEIN"/>
    <property type="match status" value="1"/>
</dbReference>
<organism evidence="3 4">
    <name type="scientific">Mya arenaria</name>
    <name type="common">Soft-shell clam</name>
    <dbReference type="NCBI Taxonomy" id="6604"/>
    <lineage>
        <taxon>Eukaryota</taxon>
        <taxon>Metazoa</taxon>
        <taxon>Spiralia</taxon>
        <taxon>Lophotrochozoa</taxon>
        <taxon>Mollusca</taxon>
        <taxon>Bivalvia</taxon>
        <taxon>Autobranchia</taxon>
        <taxon>Heteroconchia</taxon>
        <taxon>Euheterodonta</taxon>
        <taxon>Imparidentia</taxon>
        <taxon>Neoheterodontei</taxon>
        <taxon>Myida</taxon>
        <taxon>Myoidea</taxon>
        <taxon>Myidae</taxon>
        <taxon>Mya</taxon>
    </lineage>
</organism>